<feature type="domain" description="D-isomer specific 2-hydroxyacid dehydrogenase catalytic" evidence="4">
    <location>
        <begin position="57"/>
        <end position="326"/>
    </location>
</feature>
<evidence type="ECO:0000259" key="5">
    <source>
        <dbReference type="Pfam" id="PF02826"/>
    </source>
</evidence>
<dbReference type="SUPFAM" id="SSF51735">
    <property type="entry name" value="NAD(P)-binding Rossmann-fold domains"/>
    <property type="match status" value="1"/>
</dbReference>
<dbReference type="GO" id="GO:0033711">
    <property type="term" value="F:4-phosphoerythronate dehydrogenase activity"/>
    <property type="evidence" value="ECO:0007669"/>
    <property type="project" value="UniProtKB-EC"/>
</dbReference>
<dbReference type="InterPro" id="IPR006140">
    <property type="entry name" value="D-isomer_DH_NAD-bd"/>
</dbReference>
<evidence type="ECO:0000259" key="4">
    <source>
        <dbReference type="Pfam" id="PF00389"/>
    </source>
</evidence>
<keyword evidence="3" id="KW-0520">NAD</keyword>
<dbReference type="InterPro" id="IPR036291">
    <property type="entry name" value="NAD(P)-bd_dom_sf"/>
</dbReference>
<dbReference type="PANTHER" id="PTHR43761">
    <property type="entry name" value="D-ISOMER SPECIFIC 2-HYDROXYACID DEHYDROGENASE FAMILY PROTEIN (AFU_ORTHOLOGUE AFUA_1G13630)"/>
    <property type="match status" value="1"/>
</dbReference>
<dbReference type="Pfam" id="PF00389">
    <property type="entry name" value="2-Hacid_dh"/>
    <property type="match status" value="1"/>
</dbReference>
<dbReference type="Pfam" id="PF02826">
    <property type="entry name" value="2-Hacid_dh_C"/>
    <property type="match status" value="1"/>
</dbReference>
<dbReference type="InterPro" id="IPR050418">
    <property type="entry name" value="D-iso_2-hydroxyacid_DH_PdxB"/>
</dbReference>
<reference evidence="6" key="1">
    <citation type="submission" date="2019-08" db="EMBL/GenBank/DDBJ databases">
        <authorList>
            <person name="Kucharzyk K."/>
            <person name="Murdoch R.W."/>
            <person name="Higgins S."/>
            <person name="Loffler F."/>
        </authorList>
    </citation>
    <scope>NUCLEOTIDE SEQUENCE</scope>
</reference>
<organism evidence="6">
    <name type="scientific">bioreactor metagenome</name>
    <dbReference type="NCBI Taxonomy" id="1076179"/>
    <lineage>
        <taxon>unclassified sequences</taxon>
        <taxon>metagenomes</taxon>
        <taxon>ecological metagenomes</taxon>
    </lineage>
</organism>
<sequence length="328" mass="36687">MSANDSVMNYYENPMTFCSFVCLKIKREFMFKKLVAIEPVSLIPSAEKQLYSFAGDVIMYHDVPSNDDEVAARIGDADAVLLSYTSRITRYALEKCPNVKYIGMCCSLYSPESANVDIRYAEQRGITVTGIRDYGDEGVVEYVISELVRCLHGFDQKPWDGMAREITGLKAGIIGLGKSGGMIADALKFFGADIAYFSRSEKKEAATKGYRFLPLPDLLAQCEVICCCLNKNTILLHEKEFEYLGDKKILFNTGLSPAWDEAPFLKWLDGDNLCFCDTTGALGGEYLLEQPNVRCMQVSTGRTRQAFVRLSEKVLANILEYNRGNNVL</sequence>
<dbReference type="SUPFAM" id="SSF52283">
    <property type="entry name" value="Formate/glycerate dehydrogenase catalytic domain-like"/>
    <property type="match status" value="1"/>
</dbReference>
<dbReference type="EMBL" id="VSSQ01000486">
    <property type="protein sequence ID" value="MPL95894.1"/>
    <property type="molecule type" value="Genomic_DNA"/>
</dbReference>
<dbReference type="InterPro" id="IPR006139">
    <property type="entry name" value="D-isomer_2_OHA_DH_cat_dom"/>
</dbReference>
<dbReference type="EC" id="1.1.1.290" evidence="6"/>
<gene>
    <name evidence="6" type="primary">pdxB_5</name>
    <name evidence="6" type="ORF">SDC9_42067</name>
</gene>
<feature type="domain" description="D-isomer specific 2-hydroxyacid dehydrogenase NAD-binding" evidence="5">
    <location>
        <begin position="160"/>
        <end position="270"/>
    </location>
</feature>
<evidence type="ECO:0000256" key="3">
    <source>
        <dbReference type="ARBA" id="ARBA00023027"/>
    </source>
</evidence>
<evidence type="ECO:0000256" key="2">
    <source>
        <dbReference type="ARBA" id="ARBA00023002"/>
    </source>
</evidence>
<keyword evidence="2 6" id="KW-0560">Oxidoreductase</keyword>
<dbReference type="PANTHER" id="PTHR43761:SF1">
    <property type="entry name" value="D-ISOMER SPECIFIC 2-HYDROXYACID DEHYDROGENASE CATALYTIC DOMAIN-CONTAINING PROTEIN-RELATED"/>
    <property type="match status" value="1"/>
</dbReference>
<dbReference type="Gene3D" id="3.40.50.720">
    <property type="entry name" value="NAD(P)-binding Rossmann-like Domain"/>
    <property type="match status" value="2"/>
</dbReference>
<protein>
    <submittedName>
        <fullName evidence="6">Erythronate-4-phosphate dehydrogenase</fullName>
        <ecNumber evidence="6">1.1.1.290</ecNumber>
    </submittedName>
</protein>
<name>A0A644VWP6_9ZZZZ</name>
<dbReference type="AlphaFoldDB" id="A0A644VWP6"/>
<evidence type="ECO:0000256" key="1">
    <source>
        <dbReference type="ARBA" id="ARBA00005854"/>
    </source>
</evidence>
<proteinExistence type="inferred from homology"/>
<comment type="similarity">
    <text evidence="1">Belongs to the D-isomer specific 2-hydroxyacid dehydrogenase family.</text>
</comment>
<evidence type="ECO:0000313" key="6">
    <source>
        <dbReference type="EMBL" id="MPL95894.1"/>
    </source>
</evidence>
<dbReference type="GO" id="GO:0051287">
    <property type="term" value="F:NAD binding"/>
    <property type="evidence" value="ECO:0007669"/>
    <property type="project" value="InterPro"/>
</dbReference>
<comment type="caution">
    <text evidence="6">The sequence shown here is derived from an EMBL/GenBank/DDBJ whole genome shotgun (WGS) entry which is preliminary data.</text>
</comment>
<accession>A0A644VWP6</accession>